<dbReference type="PANTHER" id="PTHR34698:SF2">
    <property type="entry name" value="5-OXOPROLINASE SUBUNIT B"/>
    <property type="match status" value="1"/>
</dbReference>
<dbReference type="PANTHER" id="PTHR34698">
    <property type="entry name" value="5-OXOPROLINASE SUBUNIT B"/>
    <property type="match status" value="1"/>
</dbReference>
<reference evidence="5" key="2">
    <citation type="submission" date="2020-09" db="EMBL/GenBank/DDBJ databases">
        <authorList>
            <person name="Sun Q."/>
            <person name="Kim S."/>
        </authorList>
    </citation>
    <scope>NUCLEOTIDE SEQUENCE</scope>
    <source>
        <strain evidence="5">KCTC 32437</strain>
    </source>
</reference>
<keyword evidence="6" id="KW-1185">Reference proteome</keyword>
<dbReference type="EMBL" id="BMZE01000001">
    <property type="protein sequence ID" value="GHA11532.1"/>
    <property type="molecule type" value="Genomic_DNA"/>
</dbReference>
<dbReference type="SUPFAM" id="SSF160467">
    <property type="entry name" value="PH0987 N-terminal domain-like"/>
    <property type="match status" value="1"/>
</dbReference>
<evidence type="ECO:0000313" key="6">
    <source>
        <dbReference type="Proteomes" id="UP000646579"/>
    </source>
</evidence>
<name>A0A918RTC7_9HYPH</name>
<dbReference type="GO" id="GO:0016787">
    <property type="term" value="F:hydrolase activity"/>
    <property type="evidence" value="ECO:0007669"/>
    <property type="project" value="UniProtKB-KW"/>
</dbReference>
<comment type="caution">
    <text evidence="5">The sequence shown here is derived from an EMBL/GenBank/DDBJ whole genome shotgun (WGS) entry which is preliminary data.</text>
</comment>
<accession>A0A918RTC7</accession>
<keyword evidence="3" id="KW-0067">ATP-binding</keyword>
<sequence length="227" mass="24416">MNVDLPASRDAPSWPSARLLPLGDQHLLVRFSEGLTQSANAAAIEFAQLLNSSEIPGVLETAPNLVSVLLRYDPEAISFMRLSGEIGLRLKTSRAARALNANQHKIPVRFDGPDLNEVAASVELDIAAFITAHNAAPLKALATGFAPGFVYAGFHSEALRVPRRTRVRQQVAAGSVLFAAGQTAIAATDIPTGWHVIGHTEFRNFHPEQDPPSTIRPGDTLVFEAIK</sequence>
<dbReference type="Gene3D" id="3.30.1360.40">
    <property type="match status" value="1"/>
</dbReference>
<evidence type="ECO:0000259" key="4">
    <source>
        <dbReference type="SMART" id="SM00796"/>
    </source>
</evidence>
<keyword evidence="2 5" id="KW-0378">Hydrolase</keyword>
<gene>
    <name evidence="5" type="ORF">GCM10007989_02310</name>
</gene>
<dbReference type="InterPro" id="IPR010016">
    <property type="entry name" value="PxpB"/>
</dbReference>
<reference evidence="5" key="1">
    <citation type="journal article" date="2014" name="Int. J. Syst. Evol. Microbiol.">
        <title>Complete genome sequence of Corynebacterium casei LMG S-19264T (=DSM 44701T), isolated from a smear-ripened cheese.</title>
        <authorList>
            <consortium name="US DOE Joint Genome Institute (JGI-PGF)"/>
            <person name="Walter F."/>
            <person name="Albersmeier A."/>
            <person name="Kalinowski J."/>
            <person name="Ruckert C."/>
        </authorList>
    </citation>
    <scope>NUCLEOTIDE SEQUENCE</scope>
    <source>
        <strain evidence="5">KCTC 32437</strain>
    </source>
</reference>
<dbReference type="Proteomes" id="UP000646579">
    <property type="component" value="Unassembled WGS sequence"/>
</dbReference>
<dbReference type="SUPFAM" id="SSF50891">
    <property type="entry name" value="Cyclophilin-like"/>
    <property type="match status" value="1"/>
</dbReference>
<feature type="domain" description="Carboxyltransferase" evidence="4">
    <location>
        <begin position="17"/>
        <end position="215"/>
    </location>
</feature>
<evidence type="ECO:0000256" key="2">
    <source>
        <dbReference type="ARBA" id="ARBA00022801"/>
    </source>
</evidence>
<evidence type="ECO:0000313" key="5">
    <source>
        <dbReference type="EMBL" id="GHA11532.1"/>
    </source>
</evidence>
<organism evidence="5 6">
    <name type="scientific">Devosia pacifica</name>
    <dbReference type="NCBI Taxonomy" id="1335967"/>
    <lineage>
        <taxon>Bacteria</taxon>
        <taxon>Pseudomonadati</taxon>
        <taxon>Pseudomonadota</taxon>
        <taxon>Alphaproteobacteria</taxon>
        <taxon>Hyphomicrobiales</taxon>
        <taxon>Devosiaceae</taxon>
        <taxon>Devosia</taxon>
    </lineage>
</organism>
<dbReference type="Gene3D" id="2.40.100.10">
    <property type="entry name" value="Cyclophilin-like"/>
    <property type="match status" value="1"/>
</dbReference>
<dbReference type="SMART" id="SM00796">
    <property type="entry name" value="AHS1"/>
    <property type="match status" value="1"/>
</dbReference>
<dbReference type="Pfam" id="PF02682">
    <property type="entry name" value="CT_C_D"/>
    <property type="match status" value="1"/>
</dbReference>
<dbReference type="InterPro" id="IPR003833">
    <property type="entry name" value="CT_C_D"/>
</dbReference>
<evidence type="ECO:0000256" key="1">
    <source>
        <dbReference type="ARBA" id="ARBA00022741"/>
    </source>
</evidence>
<dbReference type="GO" id="GO:0005524">
    <property type="term" value="F:ATP binding"/>
    <property type="evidence" value="ECO:0007669"/>
    <property type="project" value="UniProtKB-KW"/>
</dbReference>
<dbReference type="InterPro" id="IPR029000">
    <property type="entry name" value="Cyclophilin-like_dom_sf"/>
</dbReference>
<dbReference type="AlphaFoldDB" id="A0A918RTC7"/>
<protein>
    <submittedName>
        <fullName evidence="5">Allophanate hydrolase</fullName>
    </submittedName>
</protein>
<evidence type="ECO:0000256" key="3">
    <source>
        <dbReference type="ARBA" id="ARBA00022840"/>
    </source>
</evidence>
<proteinExistence type="predicted"/>
<keyword evidence="1" id="KW-0547">Nucleotide-binding</keyword>